<feature type="binding site" evidence="9">
    <location>
        <position position="246"/>
    </location>
    <ligand>
        <name>NAD(+)</name>
        <dbReference type="ChEBI" id="CHEBI:57540"/>
    </ligand>
</feature>
<feature type="binding site" evidence="9">
    <location>
        <begin position="363"/>
        <end position="366"/>
    </location>
    <ligand>
        <name>FAD</name>
        <dbReference type="ChEBI" id="CHEBI:57692"/>
    </ligand>
</feature>
<dbReference type="SUPFAM" id="SSF55424">
    <property type="entry name" value="FAD/NAD-linked reductases, dimerisation (C-terminal) domain"/>
    <property type="match status" value="1"/>
</dbReference>
<dbReference type="PANTHER" id="PTHR22912">
    <property type="entry name" value="DISULFIDE OXIDOREDUCTASE"/>
    <property type="match status" value="1"/>
</dbReference>
<evidence type="ECO:0000256" key="9">
    <source>
        <dbReference type="PIRSR" id="PIRSR000350-3"/>
    </source>
</evidence>
<dbReference type="VEuPathDB" id="FungiDB:DFL_008775"/>
<evidence type="ECO:0000256" key="1">
    <source>
        <dbReference type="ARBA" id="ARBA00007532"/>
    </source>
</evidence>
<feature type="binding site" evidence="9">
    <location>
        <position position="156"/>
    </location>
    <ligand>
        <name>FAD</name>
        <dbReference type="ChEBI" id="CHEBI:57692"/>
    </ligand>
</feature>
<keyword evidence="5 9" id="KW-0520">NAD</keyword>
<evidence type="ECO:0000256" key="10">
    <source>
        <dbReference type="PIRSR" id="PIRSR000350-4"/>
    </source>
</evidence>
<evidence type="ECO:0000256" key="2">
    <source>
        <dbReference type="ARBA" id="ARBA00022630"/>
    </source>
</evidence>
<dbReference type="EMBL" id="SAEB01000012">
    <property type="protein sequence ID" value="RVD80890.1"/>
    <property type="molecule type" value="Genomic_DNA"/>
</dbReference>
<dbReference type="Pfam" id="PF02852">
    <property type="entry name" value="Pyr_redox_dim"/>
    <property type="match status" value="1"/>
</dbReference>
<evidence type="ECO:0000313" key="15">
    <source>
        <dbReference type="Proteomes" id="UP000283090"/>
    </source>
</evidence>
<dbReference type="GO" id="GO:0050660">
    <property type="term" value="F:flavin adenine dinucleotide binding"/>
    <property type="evidence" value="ECO:0007669"/>
    <property type="project" value="InterPro"/>
</dbReference>
<evidence type="ECO:0000259" key="12">
    <source>
        <dbReference type="Pfam" id="PF02852"/>
    </source>
</evidence>
<comment type="similarity">
    <text evidence="1 11">Belongs to the class-I pyridine nucleotide-disulfide oxidoreductase family.</text>
</comment>
<accession>A0A436ZPR7</accession>
<dbReference type="PROSITE" id="PS00076">
    <property type="entry name" value="PYRIDINE_REDOX_1"/>
    <property type="match status" value="1"/>
</dbReference>
<dbReference type="InterPro" id="IPR036188">
    <property type="entry name" value="FAD/NAD-bd_sf"/>
</dbReference>
<dbReference type="GO" id="GO:0006103">
    <property type="term" value="P:2-oxoglutarate metabolic process"/>
    <property type="evidence" value="ECO:0007669"/>
    <property type="project" value="TreeGrafter"/>
</dbReference>
<dbReference type="PRINTS" id="PR00411">
    <property type="entry name" value="PNDRDTASEI"/>
</dbReference>
<dbReference type="GO" id="GO:0045252">
    <property type="term" value="C:oxoglutarate dehydrogenase complex"/>
    <property type="evidence" value="ECO:0007669"/>
    <property type="project" value="TreeGrafter"/>
</dbReference>
<feature type="domain" description="FAD/NAD(P)-binding" evidence="13">
    <location>
        <begin position="45"/>
        <end position="372"/>
    </location>
</feature>
<feature type="binding site" evidence="9">
    <location>
        <position position="357"/>
    </location>
    <ligand>
        <name>FAD</name>
        <dbReference type="ChEBI" id="CHEBI:57692"/>
    </ligand>
</feature>
<proteinExistence type="inferred from homology"/>
<comment type="miscellaneous">
    <text evidence="11">The active site is a redox-active disulfide bond.</text>
</comment>
<keyword evidence="4 11" id="KW-0560">Oxidoreductase</keyword>
<dbReference type="OrthoDB" id="361797at2759"/>
<feature type="binding site" evidence="9">
    <location>
        <begin position="186"/>
        <end position="188"/>
    </location>
    <ligand>
        <name>FAD</name>
        <dbReference type="ChEBI" id="CHEBI:57692"/>
    </ligand>
</feature>
<evidence type="ECO:0000256" key="4">
    <source>
        <dbReference type="ARBA" id="ARBA00023002"/>
    </source>
</evidence>
<organism evidence="14 15">
    <name type="scientific">Arthrobotrys flagrans</name>
    <name type="common">Nematode-trapping fungus</name>
    <name type="synonym">Trichothecium flagrans</name>
    <dbReference type="NCBI Taxonomy" id="97331"/>
    <lineage>
        <taxon>Eukaryota</taxon>
        <taxon>Fungi</taxon>
        <taxon>Dikarya</taxon>
        <taxon>Ascomycota</taxon>
        <taxon>Pezizomycotina</taxon>
        <taxon>Orbiliomycetes</taxon>
        <taxon>Orbiliales</taxon>
        <taxon>Orbiliaceae</taxon>
        <taxon>Arthrobotrys</taxon>
    </lineage>
</organism>
<evidence type="ECO:0000256" key="11">
    <source>
        <dbReference type="RuleBase" id="RU003692"/>
    </source>
</evidence>
<feature type="disulfide bond" description="Redox-active" evidence="10">
    <location>
        <begin position="83"/>
        <end position="88"/>
    </location>
</feature>
<dbReference type="PIRSF" id="PIRSF000350">
    <property type="entry name" value="Mercury_reductase_MerA"/>
    <property type="match status" value="1"/>
</dbReference>
<comment type="catalytic activity">
    <reaction evidence="11">
        <text>N(6)-[(R)-dihydrolipoyl]-L-lysyl-[protein] + NAD(+) = N(6)-[(R)-lipoyl]-L-lysyl-[protein] + NADH + H(+)</text>
        <dbReference type="Rhea" id="RHEA:15045"/>
        <dbReference type="Rhea" id="RHEA-COMP:10474"/>
        <dbReference type="Rhea" id="RHEA-COMP:10475"/>
        <dbReference type="ChEBI" id="CHEBI:15378"/>
        <dbReference type="ChEBI" id="CHEBI:57540"/>
        <dbReference type="ChEBI" id="CHEBI:57945"/>
        <dbReference type="ChEBI" id="CHEBI:83099"/>
        <dbReference type="ChEBI" id="CHEBI:83100"/>
        <dbReference type="EC" id="1.8.1.4"/>
    </reaction>
</comment>
<keyword evidence="2 11" id="KW-0285">Flavoprotein</keyword>
<keyword evidence="3 9" id="KW-0274">FAD</keyword>
<dbReference type="Proteomes" id="UP000283090">
    <property type="component" value="Unassembled WGS sequence"/>
</dbReference>
<evidence type="ECO:0000256" key="6">
    <source>
        <dbReference type="ARBA" id="ARBA00023157"/>
    </source>
</evidence>
<dbReference type="Gene3D" id="3.30.390.30">
    <property type="match status" value="1"/>
</dbReference>
<feature type="domain" description="Pyridine nucleotide-disulphide oxidoreductase dimerisation" evidence="12">
    <location>
        <begin position="391"/>
        <end position="500"/>
    </location>
</feature>
<evidence type="ECO:0000313" key="14">
    <source>
        <dbReference type="EMBL" id="RVD80890.1"/>
    </source>
</evidence>
<evidence type="ECO:0000256" key="8">
    <source>
        <dbReference type="PIRSR" id="PIRSR000350-2"/>
    </source>
</evidence>
<evidence type="ECO:0000256" key="3">
    <source>
        <dbReference type="ARBA" id="ARBA00022827"/>
    </source>
</evidence>
<protein>
    <recommendedName>
        <fullName evidence="11">Dihydrolipoyl dehydrogenase</fullName>
        <ecNumber evidence="11">1.8.1.4</ecNumber>
    </recommendedName>
</protein>
<feature type="binding site" evidence="9">
    <location>
        <position position="92"/>
    </location>
    <ligand>
        <name>FAD</name>
        <dbReference type="ChEBI" id="CHEBI:57692"/>
    </ligand>
</feature>
<dbReference type="PANTHER" id="PTHR22912:SF151">
    <property type="entry name" value="DIHYDROLIPOYL DEHYDROGENASE, MITOCHONDRIAL"/>
    <property type="match status" value="1"/>
</dbReference>
<dbReference type="NCBIfam" id="TIGR01350">
    <property type="entry name" value="lipoamide_DH"/>
    <property type="match status" value="1"/>
</dbReference>
<dbReference type="PRINTS" id="PR00368">
    <property type="entry name" value="FADPNR"/>
</dbReference>
<name>A0A436ZPR7_ARTFL</name>
<keyword evidence="7 11" id="KW-0676">Redox-active center</keyword>
<dbReference type="InterPro" id="IPR016156">
    <property type="entry name" value="FAD/NAD-linked_Rdtase_dimer_sf"/>
</dbReference>
<dbReference type="FunFam" id="3.30.390.30:FF:000001">
    <property type="entry name" value="Dihydrolipoyl dehydrogenase"/>
    <property type="match status" value="1"/>
</dbReference>
<comment type="cofactor">
    <cofactor evidence="9 11">
        <name>FAD</name>
        <dbReference type="ChEBI" id="CHEBI:57692"/>
    </cofactor>
    <text evidence="9 11">Binds 1 FAD per subunit.</text>
</comment>
<reference evidence="14 15" key="1">
    <citation type="submission" date="2019-01" db="EMBL/GenBank/DDBJ databases">
        <title>Intercellular communication is required for trap formation in the nematode-trapping fungus Duddingtonia flagrans.</title>
        <authorList>
            <person name="Youssar L."/>
            <person name="Wernet V."/>
            <person name="Hensel N."/>
            <person name="Hildebrandt H.-G."/>
            <person name="Fischer R."/>
        </authorList>
    </citation>
    <scope>NUCLEOTIDE SEQUENCE [LARGE SCALE GENOMIC DNA]</scope>
    <source>
        <strain evidence="14 15">CBS H-5679</strain>
    </source>
</reference>
<dbReference type="FunFam" id="3.50.50.60:FF:000001">
    <property type="entry name" value="Dihydrolipoyl dehydrogenase, mitochondrial"/>
    <property type="match status" value="1"/>
</dbReference>
<dbReference type="Pfam" id="PF07992">
    <property type="entry name" value="Pyr_redox_2"/>
    <property type="match status" value="1"/>
</dbReference>
<evidence type="ECO:0000256" key="7">
    <source>
        <dbReference type="ARBA" id="ARBA00023284"/>
    </source>
</evidence>
<dbReference type="GeneID" id="93591086"/>
<evidence type="ECO:0000259" key="13">
    <source>
        <dbReference type="Pfam" id="PF07992"/>
    </source>
</evidence>
<feature type="binding site" evidence="9">
    <location>
        <begin position="223"/>
        <end position="230"/>
    </location>
    <ligand>
        <name>NAD(+)</name>
        <dbReference type="ChEBI" id="CHEBI:57540"/>
    </ligand>
</feature>
<dbReference type="InterPro" id="IPR050151">
    <property type="entry name" value="Class-I_Pyr_Nuc-Dis_Oxidored"/>
</dbReference>
<sequence>MLKTIQRQTASSVLRPLRSRFASPSTFCIADRQSWRSYSSESGEHDVVVIGGGPGGYVAAIKAAQLGLKTACVEKRGALGGTCLNVGCIPSKSLLNNSHIYHQIKHDIKQRGIEVDNVRLNLEQMMAAKDKSVKSLTGGIEILFKQNGVDYVKGTGTITGENEVKVKPIDGGEEVSLKTKNIIIATGSEATPFPGLEIDEKKVLTSTGAIALTEVPKKMIVIGGGIIGLEMGSVWSRLGTEVTVVEFLDAIGGPGMDADIAKTAQRILGRQGIKFKTSHKVLSGDASGEGVKLEIESVKNQKQETLEADVVLVAIGRRPYTKDLGLENVGIETDERGRIIIDQEYRTKHENIRVIGDVTFGAMLAHKAEEEGIAAAEFIKKGYGHVNYGAIPSVMYTHPEAAWVGQTEQEVKASGKEYVVGTFPFLANSRAKTNLETDGMVKFIAEKETDRVLGIHIIGPNAGEMIAEGVLAIEYGASSEDIARTSHAHPTLSEAFKEAAMATYDKAIHA</sequence>
<dbReference type="SUPFAM" id="SSF51905">
    <property type="entry name" value="FAD/NAD(P)-binding domain"/>
    <property type="match status" value="1"/>
</dbReference>
<dbReference type="AlphaFoldDB" id="A0A436ZPR7"/>
<dbReference type="InterPro" id="IPR012999">
    <property type="entry name" value="Pyr_OxRdtase_I_AS"/>
</dbReference>
<dbReference type="InterPro" id="IPR004099">
    <property type="entry name" value="Pyr_nucl-diS_OxRdtase_dimer"/>
</dbReference>
<dbReference type="InterPro" id="IPR001100">
    <property type="entry name" value="Pyr_nuc-diS_OxRdtase"/>
</dbReference>
<comment type="caution">
    <text evidence="14">The sequence shown here is derived from an EMBL/GenBank/DDBJ whole genome shotgun (WGS) entry which is preliminary data.</text>
</comment>
<dbReference type="GO" id="GO:0005759">
    <property type="term" value="C:mitochondrial matrix"/>
    <property type="evidence" value="ECO:0007669"/>
    <property type="project" value="UniProtKB-ARBA"/>
</dbReference>
<dbReference type="STRING" id="97331.A0A436ZPR7"/>
<dbReference type="GO" id="GO:0004148">
    <property type="term" value="F:dihydrolipoyl dehydrogenase (NADH) activity"/>
    <property type="evidence" value="ECO:0007669"/>
    <property type="project" value="UniProtKB-EC"/>
</dbReference>
<dbReference type="Gene3D" id="3.50.50.60">
    <property type="entry name" value="FAD/NAD(P)-binding domain"/>
    <property type="match status" value="2"/>
</dbReference>
<keyword evidence="6" id="KW-1015">Disulfide bond</keyword>
<evidence type="ECO:0000256" key="5">
    <source>
        <dbReference type="ARBA" id="ARBA00023027"/>
    </source>
</evidence>
<keyword evidence="9" id="KW-0547">Nucleotide-binding</keyword>
<gene>
    <name evidence="14" type="ORF">DFL_008775</name>
</gene>
<dbReference type="InterPro" id="IPR006258">
    <property type="entry name" value="Lipoamide_DH"/>
</dbReference>
<feature type="active site" description="Proton acceptor" evidence="8">
    <location>
        <position position="489"/>
    </location>
</feature>
<dbReference type="InterPro" id="IPR023753">
    <property type="entry name" value="FAD/NAD-binding_dom"/>
</dbReference>
<dbReference type="RefSeq" id="XP_067486434.1">
    <property type="nucleotide sequence ID" value="XM_067638557.1"/>
</dbReference>
<dbReference type="EC" id="1.8.1.4" evidence="11"/>
<feature type="binding site" evidence="9">
    <location>
        <position position="316"/>
    </location>
    <ligand>
        <name>NAD(+)</name>
        <dbReference type="ChEBI" id="CHEBI:57540"/>
    </ligand>
</feature>
<keyword evidence="15" id="KW-1185">Reference proteome</keyword>